<accession>A0A180GH55</accession>
<dbReference type="VEuPathDB" id="FungiDB:PTTG_02580"/>
<dbReference type="PANTHER" id="PTHR48471:SF1">
    <property type="entry name" value="DDE TNP4 DOMAIN-CONTAINING PROTEIN"/>
    <property type="match status" value="1"/>
</dbReference>
<sequence>MYAIPNAPGLWHDSAITGPLYDKLLHNTPTGFCILSDTAFPRKSKRLQSRILAPAKRGDCLPLTPQLYAQLKLLNKQVVSACQAAEWGMHSLEGSFAQLKLPLLASDHWFRANVLQVVCRLHQLCCRMVKLNQIQTVYDLVWDKLHVVSREFHKMLFKLSKNNAT</sequence>
<comment type="cofactor">
    <cofactor evidence="1">
        <name>a divalent metal cation</name>
        <dbReference type="ChEBI" id="CHEBI:60240"/>
    </cofactor>
</comment>
<evidence type="ECO:0000313" key="4">
    <source>
        <dbReference type="EMBL" id="OAV91951.1"/>
    </source>
</evidence>
<reference evidence="4" key="2">
    <citation type="submission" date="2016-05" db="EMBL/GenBank/DDBJ databases">
        <title>Comparative analysis highlights variable genome content of wheat rusts and divergence of the mating loci.</title>
        <authorList>
            <person name="Cuomo C.A."/>
            <person name="Bakkeren G."/>
            <person name="Szabo L."/>
            <person name="Khalil H."/>
            <person name="Joly D."/>
            <person name="Goldberg J."/>
            <person name="Young S."/>
            <person name="Zeng Q."/>
            <person name="Fellers J."/>
        </authorList>
    </citation>
    <scope>NUCLEOTIDE SEQUENCE [LARGE SCALE GENOMIC DNA]</scope>
    <source>
        <strain evidence="4">1-1 BBBD Race 1</strain>
    </source>
</reference>
<dbReference type="EMBL" id="ADAS02000072">
    <property type="protein sequence ID" value="OAV91951.1"/>
    <property type="molecule type" value="Genomic_DNA"/>
</dbReference>
<reference evidence="4" key="1">
    <citation type="submission" date="2009-11" db="EMBL/GenBank/DDBJ databases">
        <authorList>
            <consortium name="The Broad Institute Genome Sequencing Platform"/>
            <person name="Ward D."/>
            <person name="Feldgarden M."/>
            <person name="Earl A."/>
            <person name="Young S.K."/>
            <person name="Zeng Q."/>
            <person name="Koehrsen M."/>
            <person name="Alvarado L."/>
            <person name="Berlin A."/>
            <person name="Bochicchio J."/>
            <person name="Borenstein D."/>
            <person name="Chapman S.B."/>
            <person name="Chen Z."/>
            <person name="Engels R."/>
            <person name="Freedman E."/>
            <person name="Gellesch M."/>
            <person name="Goldberg J."/>
            <person name="Griggs A."/>
            <person name="Gujja S."/>
            <person name="Heilman E."/>
            <person name="Heiman D."/>
            <person name="Hepburn T."/>
            <person name="Howarth C."/>
            <person name="Jen D."/>
            <person name="Larson L."/>
            <person name="Lewis B."/>
            <person name="Mehta T."/>
            <person name="Park D."/>
            <person name="Pearson M."/>
            <person name="Roberts A."/>
            <person name="Saif S."/>
            <person name="Shea T."/>
            <person name="Shenoy N."/>
            <person name="Sisk P."/>
            <person name="Stolte C."/>
            <person name="Sykes S."/>
            <person name="Thomson T."/>
            <person name="Walk T."/>
            <person name="White J."/>
            <person name="Yandava C."/>
            <person name="Izard J."/>
            <person name="Baranova O.V."/>
            <person name="Blanton J.M."/>
            <person name="Tanner A.C."/>
            <person name="Dewhirst F.E."/>
            <person name="Haas B."/>
            <person name="Nusbaum C."/>
            <person name="Birren B."/>
        </authorList>
    </citation>
    <scope>NUCLEOTIDE SEQUENCE [LARGE SCALE GENOMIC DNA]</scope>
    <source>
        <strain evidence="4">1-1 BBBD Race 1</strain>
    </source>
</reference>
<dbReference type="GO" id="GO:0046872">
    <property type="term" value="F:metal ion binding"/>
    <property type="evidence" value="ECO:0007669"/>
    <property type="project" value="UniProtKB-KW"/>
</dbReference>
<name>A0A180GH55_PUCT1</name>
<reference evidence="5" key="4">
    <citation type="submission" date="2025-05" db="UniProtKB">
        <authorList>
            <consortium name="EnsemblFungi"/>
        </authorList>
    </citation>
    <scope>IDENTIFICATION</scope>
    <source>
        <strain evidence="5">isolate 1-1 / race 1 (BBBD)</strain>
    </source>
</reference>
<dbReference type="EnsemblFungi" id="PTTG_02580-t43_1">
    <property type="protein sequence ID" value="PTTG_02580-t43_1-p1"/>
    <property type="gene ID" value="PTTG_02580"/>
</dbReference>
<evidence type="ECO:0000313" key="5">
    <source>
        <dbReference type="EnsemblFungi" id="PTTG_02580-t43_1-p1"/>
    </source>
</evidence>
<dbReference type="AlphaFoldDB" id="A0A180GH55"/>
<evidence type="ECO:0000313" key="6">
    <source>
        <dbReference type="Proteomes" id="UP000005240"/>
    </source>
</evidence>
<reference evidence="5 6" key="3">
    <citation type="journal article" date="2017" name="G3 (Bethesda)">
        <title>Comparative analysis highlights variable genome content of wheat rusts and divergence of the mating loci.</title>
        <authorList>
            <person name="Cuomo C.A."/>
            <person name="Bakkeren G."/>
            <person name="Khalil H.B."/>
            <person name="Panwar V."/>
            <person name="Joly D."/>
            <person name="Linning R."/>
            <person name="Sakthikumar S."/>
            <person name="Song X."/>
            <person name="Adiconis X."/>
            <person name="Fan L."/>
            <person name="Goldberg J.M."/>
            <person name="Levin J.Z."/>
            <person name="Young S."/>
            <person name="Zeng Q."/>
            <person name="Anikster Y."/>
            <person name="Bruce M."/>
            <person name="Wang M."/>
            <person name="Yin C."/>
            <person name="McCallum B."/>
            <person name="Szabo L.J."/>
            <person name="Hulbert S."/>
            <person name="Chen X."/>
            <person name="Fellers J.P."/>
        </authorList>
    </citation>
    <scope>NUCLEOTIDE SEQUENCE</scope>
    <source>
        <strain evidence="5">isolate 1-1 / race 1 (BBBD)</strain>
        <strain evidence="6">Isolate 1-1 / race 1 (BBBD)</strain>
    </source>
</reference>
<proteinExistence type="predicted"/>
<evidence type="ECO:0000259" key="3">
    <source>
        <dbReference type="Pfam" id="PF13359"/>
    </source>
</evidence>
<organism evidence="4">
    <name type="scientific">Puccinia triticina (isolate 1-1 / race 1 (BBBD))</name>
    <name type="common">Brown leaf rust fungus</name>
    <dbReference type="NCBI Taxonomy" id="630390"/>
    <lineage>
        <taxon>Eukaryota</taxon>
        <taxon>Fungi</taxon>
        <taxon>Dikarya</taxon>
        <taxon>Basidiomycota</taxon>
        <taxon>Pucciniomycotina</taxon>
        <taxon>Pucciniomycetes</taxon>
        <taxon>Pucciniales</taxon>
        <taxon>Pucciniaceae</taxon>
        <taxon>Puccinia</taxon>
    </lineage>
</organism>
<evidence type="ECO:0000256" key="1">
    <source>
        <dbReference type="ARBA" id="ARBA00001968"/>
    </source>
</evidence>
<keyword evidence="2" id="KW-0479">Metal-binding</keyword>
<evidence type="ECO:0000256" key="2">
    <source>
        <dbReference type="ARBA" id="ARBA00022723"/>
    </source>
</evidence>
<feature type="domain" description="DDE Tnp4" evidence="3">
    <location>
        <begin position="5"/>
        <end position="123"/>
    </location>
</feature>
<keyword evidence="6" id="KW-1185">Reference proteome</keyword>
<protein>
    <submittedName>
        <fullName evidence="5">DDE Tnp4 domain-containing protein</fullName>
    </submittedName>
</protein>
<dbReference type="PANTHER" id="PTHR48471">
    <property type="entry name" value="DDE TNP4 DOMAIN-CONTAINING PROTEIN"/>
    <property type="match status" value="1"/>
</dbReference>
<dbReference type="InterPro" id="IPR027806">
    <property type="entry name" value="HARBI1_dom"/>
</dbReference>
<dbReference type="Pfam" id="PF13359">
    <property type="entry name" value="DDE_Tnp_4"/>
    <property type="match status" value="1"/>
</dbReference>
<dbReference type="OrthoDB" id="78198at2759"/>
<dbReference type="Proteomes" id="UP000005240">
    <property type="component" value="Unassembled WGS sequence"/>
</dbReference>
<gene>
    <name evidence="4" type="ORF">PTTG_02580</name>
</gene>